<dbReference type="AlphaFoldDB" id="A0A1A9I8Y8"/>
<proteinExistence type="predicted"/>
<dbReference type="EMBL" id="CP015772">
    <property type="protein sequence ID" value="ANH84137.1"/>
    <property type="molecule type" value="Genomic_DNA"/>
</dbReference>
<gene>
    <name evidence="2" type="ORF">A8C56_22040</name>
</gene>
<dbReference type="SUPFAM" id="SSF54427">
    <property type="entry name" value="NTF2-like"/>
    <property type="match status" value="1"/>
</dbReference>
<evidence type="ECO:0000259" key="1">
    <source>
        <dbReference type="Pfam" id="PF14534"/>
    </source>
</evidence>
<sequence>MDLSQPGSVPQLFAAAWNRYDAGKLAELFVKDAEFINVTGLWWHSREAIFKAHDYGLKVIFNRSHLELTSTKVHYLSESIAFVHARMRLTDQTPLNSGLQPQTRKTLFLFVVKKEGDRWMCHAAQNTEVLDGMETFVRTPDGRVTAVNYGQFKNT</sequence>
<dbReference type="Gene3D" id="3.10.450.50">
    <property type="match status" value="1"/>
</dbReference>
<dbReference type="KEGG" id="nia:A8C56_22040"/>
<dbReference type="NCBIfam" id="TIGR02246">
    <property type="entry name" value="SgcJ/EcaC family oxidoreductase"/>
    <property type="match status" value="1"/>
</dbReference>
<evidence type="ECO:0000313" key="3">
    <source>
        <dbReference type="Proteomes" id="UP000077667"/>
    </source>
</evidence>
<dbReference type="Pfam" id="PF14534">
    <property type="entry name" value="DUF4440"/>
    <property type="match status" value="1"/>
</dbReference>
<protein>
    <submittedName>
        <fullName evidence="2">DUF4440 domain-containing protein</fullName>
    </submittedName>
</protein>
<dbReference type="InterPro" id="IPR032710">
    <property type="entry name" value="NTF2-like_dom_sf"/>
</dbReference>
<accession>A0A1A9I8Y8</accession>
<name>A0A1A9I8Y8_9BACT</name>
<evidence type="ECO:0000313" key="2">
    <source>
        <dbReference type="EMBL" id="ANH84137.1"/>
    </source>
</evidence>
<dbReference type="InterPro" id="IPR027843">
    <property type="entry name" value="DUF4440"/>
</dbReference>
<reference evidence="2 3" key="1">
    <citation type="submission" date="2016-05" db="EMBL/GenBank/DDBJ databases">
        <title>Niabella ginsenosidivorans BS26 whole genome sequencing.</title>
        <authorList>
            <person name="Im W.T."/>
            <person name="Siddiqi M.Z."/>
        </authorList>
    </citation>
    <scope>NUCLEOTIDE SEQUENCE [LARGE SCALE GENOMIC DNA]</scope>
    <source>
        <strain evidence="2 3">BS26</strain>
    </source>
</reference>
<keyword evidence="3" id="KW-1185">Reference proteome</keyword>
<organism evidence="2 3">
    <name type="scientific">Niabella ginsenosidivorans</name>
    <dbReference type="NCBI Taxonomy" id="1176587"/>
    <lineage>
        <taxon>Bacteria</taxon>
        <taxon>Pseudomonadati</taxon>
        <taxon>Bacteroidota</taxon>
        <taxon>Chitinophagia</taxon>
        <taxon>Chitinophagales</taxon>
        <taxon>Chitinophagaceae</taxon>
        <taxon>Niabella</taxon>
    </lineage>
</organism>
<feature type="domain" description="DUF4440" evidence="1">
    <location>
        <begin position="13"/>
        <end position="120"/>
    </location>
</feature>
<dbReference type="InterPro" id="IPR011944">
    <property type="entry name" value="Steroid_delta5-4_isomerase"/>
</dbReference>
<dbReference type="Proteomes" id="UP000077667">
    <property type="component" value="Chromosome"/>
</dbReference>